<name>A0A5N5UKR2_9EURY</name>
<dbReference type="Pfam" id="PF26417">
    <property type="entry name" value="DUF8112"/>
    <property type="match status" value="1"/>
</dbReference>
<evidence type="ECO:0000313" key="3">
    <source>
        <dbReference type="Proteomes" id="UP000326302"/>
    </source>
</evidence>
<dbReference type="Proteomes" id="UP000326302">
    <property type="component" value="Unassembled WGS sequence"/>
</dbReference>
<gene>
    <name evidence="2" type="ORF">DMP03_00940</name>
</gene>
<dbReference type="InterPro" id="IPR058425">
    <property type="entry name" value="DUF8112"/>
</dbReference>
<protein>
    <recommendedName>
        <fullName evidence="1">DUF8112 domain-containing protein</fullName>
    </recommendedName>
</protein>
<comment type="caution">
    <text evidence="2">The sequence shown here is derived from an EMBL/GenBank/DDBJ whole genome shotgun (WGS) entry which is preliminary data.</text>
</comment>
<dbReference type="OrthoDB" id="190308at2157"/>
<accession>A0A5N5UKR2</accession>
<dbReference type="RefSeq" id="WP_152118866.1">
    <property type="nucleotide sequence ID" value="NZ_QJOW01000001.1"/>
</dbReference>
<sequence length="99" mass="10484">MGISRTRVVCLGCGANLGEGRAVTVYGYRGADSETWNLRRCYCTDCAPTAIGEPTLGVSELLVQAWLGSIALPRTRTHELCLTEVEVVDASPPTAGSDP</sequence>
<proteinExistence type="predicted"/>
<dbReference type="EMBL" id="QJOW01000001">
    <property type="protein sequence ID" value="KAB7517963.1"/>
    <property type="molecule type" value="Genomic_DNA"/>
</dbReference>
<evidence type="ECO:0000313" key="2">
    <source>
        <dbReference type="EMBL" id="KAB7517963.1"/>
    </source>
</evidence>
<organism evidence="2 3">
    <name type="scientific">Halosegnis rubeus</name>
    <dbReference type="NCBI Taxonomy" id="2212850"/>
    <lineage>
        <taxon>Archaea</taxon>
        <taxon>Methanobacteriati</taxon>
        <taxon>Methanobacteriota</taxon>
        <taxon>Stenosarchaea group</taxon>
        <taxon>Halobacteria</taxon>
        <taxon>Halobacteriales</taxon>
        <taxon>Natronomonadaceae</taxon>
        <taxon>Halosegnis</taxon>
    </lineage>
</organism>
<reference evidence="2 3" key="1">
    <citation type="submission" date="2019-10" db="EMBL/GenBank/DDBJ databases">
        <title>Unraveling microbial dark matter from salterns through culturing: the case of the genus Halosegnis.</title>
        <authorList>
            <person name="Duran-Viseras A."/>
            <person name="Andrei A.-S."/>
            <person name="Vera-Gargallo B."/>
            <person name="Ghai R."/>
            <person name="Sanchez-Porro C."/>
            <person name="Ventosa A."/>
        </authorList>
    </citation>
    <scope>NUCLEOTIDE SEQUENCE [LARGE SCALE GENOMIC DNA]</scope>
    <source>
        <strain evidence="2 3">F17-44</strain>
    </source>
</reference>
<dbReference type="AlphaFoldDB" id="A0A5N5UKR2"/>
<evidence type="ECO:0000259" key="1">
    <source>
        <dbReference type="Pfam" id="PF26417"/>
    </source>
</evidence>
<feature type="domain" description="DUF8112" evidence="1">
    <location>
        <begin position="4"/>
        <end position="93"/>
    </location>
</feature>